<keyword evidence="1" id="KW-0732">Signal</keyword>
<name>A0A2M8W1Y1_9RHOB</name>
<protein>
    <submittedName>
        <fullName evidence="2">Secreted protein</fullName>
    </submittedName>
</protein>
<dbReference type="InterPro" id="IPR010869">
    <property type="entry name" value="DUF1501"/>
</dbReference>
<dbReference type="NCBIfam" id="TIGR01409">
    <property type="entry name" value="TAT_signal_seq"/>
    <property type="match status" value="1"/>
</dbReference>
<dbReference type="EMBL" id="PGTY01000003">
    <property type="protein sequence ID" value="PJI84919.1"/>
    <property type="molecule type" value="Genomic_DNA"/>
</dbReference>
<dbReference type="AlphaFoldDB" id="A0A2M8W1Y1"/>
<dbReference type="RefSeq" id="WP_100368881.1">
    <property type="nucleotide sequence ID" value="NZ_PGTY01000003.1"/>
</dbReference>
<comment type="caution">
    <text evidence="2">The sequence shown here is derived from an EMBL/GenBank/DDBJ whole genome shotgun (WGS) entry which is preliminary data.</text>
</comment>
<gene>
    <name evidence="2" type="ORF">BC777_2912</name>
</gene>
<sequence>MATRRDFIKSLASAAAAAGVAGAPQFSFAQDGTGRTKTFIKVFQRGGADGLHLFPLYNDPAYLAYRENLAILGPNGSDGDRALSLGTAAAADRESTGIRGMNPNMAAMMDIWDSGNMMLAPSTSFEGSGRSHFDNQRWIGTGARNNIIDGYMNRYMQEVTKAAHPLRGLVAGKTSISTEIRGEIKVPAIVQSGAYDISNSDLDNFNCGDGCDDFRMTSIMEEIASHEVDLSVAEGNIKDNQLVLLESIQDVSDAAAAYDLDPNAPTYSTSSLGRGLKLCAQLLKHDLPLEMAALDWNIGWDTHRDQIDIENTVNPFTDQNKSYNARIAQGAADFQRFWDDLGPALMQDVVVLVGSEFGRTKKENGSVGTDHGIGGAWFAFGGPTRQAVAQDVSTIDDSVVSENYLPRLTSYRDIIGEIMVRHMGMEESLVSTVFPDHTFNDLGLFPTSTS</sequence>
<evidence type="ECO:0000313" key="3">
    <source>
        <dbReference type="Proteomes" id="UP000228531"/>
    </source>
</evidence>
<accession>A0A2M8W1Y1</accession>
<dbReference type="OrthoDB" id="9779968at2"/>
<keyword evidence="3" id="KW-1185">Reference proteome</keyword>
<dbReference type="Proteomes" id="UP000228531">
    <property type="component" value="Unassembled WGS sequence"/>
</dbReference>
<evidence type="ECO:0000256" key="1">
    <source>
        <dbReference type="SAM" id="SignalP"/>
    </source>
</evidence>
<organism evidence="2 3">
    <name type="scientific">Yoonia maricola</name>
    <dbReference type="NCBI Taxonomy" id="420999"/>
    <lineage>
        <taxon>Bacteria</taxon>
        <taxon>Pseudomonadati</taxon>
        <taxon>Pseudomonadota</taxon>
        <taxon>Alphaproteobacteria</taxon>
        <taxon>Rhodobacterales</taxon>
        <taxon>Paracoccaceae</taxon>
        <taxon>Yoonia</taxon>
    </lineage>
</organism>
<feature type="chain" id="PRO_5014883276" evidence="1">
    <location>
        <begin position="30"/>
        <end position="450"/>
    </location>
</feature>
<reference evidence="2 3" key="1">
    <citation type="submission" date="2017-11" db="EMBL/GenBank/DDBJ databases">
        <title>Genomic Encyclopedia of Archaeal and Bacterial Type Strains, Phase II (KMG-II): From Individual Species to Whole Genera.</title>
        <authorList>
            <person name="Goeker M."/>
        </authorList>
    </citation>
    <scope>NUCLEOTIDE SEQUENCE [LARGE SCALE GENOMIC DNA]</scope>
    <source>
        <strain evidence="2 3">DSM 29128</strain>
    </source>
</reference>
<proteinExistence type="predicted"/>
<feature type="signal peptide" evidence="1">
    <location>
        <begin position="1"/>
        <end position="29"/>
    </location>
</feature>
<dbReference type="PROSITE" id="PS51318">
    <property type="entry name" value="TAT"/>
    <property type="match status" value="1"/>
</dbReference>
<dbReference type="InterPro" id="IPR006311">
    <property type="entry name" value="TAT_signal"/>
</dbReference>
<dbReference type="InterPro" id="IPR019546">
    <property type="entry name" value="TAT_signal_bac_arc"/>
</dbReference>
<evidence type="ECO:0000313" key="2">
    <source>
        <dbReference type="EMBL" id="PJI84919.1"/>
    </source>
</evidence>
<dbReference type="Pfam" id="PF07394">
    <property type="entry name" value="DUF1501"/>
    <property type="match status" value="1"/>
</dbReference>